<keyword evidence="1" id="KW-0472">Membrane</keyword>
<keyword evidence="4" id="KW-1185">Reference proteome</keyword>
<sequence length="419" mass="48740">MGTLSRKNKFHPKKLLLNPIAFFFVSIIYRKVRAVSIVIYSTIETARTYFKLIEPLYAYMKVLSAISDPVFTGREYNRFDRFFLQYIKDERDLPFIYLTIRISLILIPLSVLLFMPFLTGWAWWVVAVVHFGFSNFGIKGPFGLMLHCTSHRQFFKSEYGWMNNYLPWILAPLFGHTPETYYSHHIGMHHPENNLEDDDSSTMTYQRDSVRSFIAYFGRFFVVGVRNLLGYLRKKNRSKLATRAFAGEMIFGVVCIALCFVSWPAVIAVFVFPLFIYRLIAMVGNWTQHSFVDGEDPGNAYKNSLTCINVNYNKKCWNDGYHISHHVRPGMHWSEHPTFFLKTIDKYAQNQAIVFDGLDFGNVFFLLMRGRYDILAQHMVNINGTFANDEEAIALLRRRTKRIPFRTESLTMANVAVAA</sequence>
<organism evidence="3 4">
    <name type="scientific">Spirosoma endophyticum</name>
    <dbReference type="NCBI Taxonomy" id="662367"/>
    <lineage>
        <taxon>Bacteria</taxon>
        <taxon>Pseudomonadati</taxon>
        <taxon>Bacteroidota</taxon>
        <taxon>Cytophagia</taxon>
        <taxon>Cytophagales</taxon>
        <taxon>Cytophagaceae</taxon>
        <taxon>Spirosoma</taxon>
    </lineage>
</organism>
<name>A0A1I1XPM9_9BACT</name>
<dbReference type="AlphaFoldDB" id="A0A1I1XPM9"/>
<evidence type="ECO:0000259" key="2">
    <source>
        <dbReference type="Pfam" id="PF00487"/>
    </source>
</evidence>
<feature type="transmembrane region" description="Helical" evidence="1">
    <location>
        <begin position="249"/>
        <end position="277"/>
    </location>
</feature>
<feature type="transmembrane region" description="Helical" evidence="1">
    <location>
        <begin position="20"/>
        <end position="43"/>
    </location>
</feature>
<feature type="transmembrane region" description="Helical" evidence="1">
    <location>
        <begin position="95"/>
        <end position="115"/>
    </location>
</feature>
<dbReference type="InterPro" id="IPR005804">
    <property type="entry name" value="FA_desaturase_dom"/>
</dbReference>
<reference evidence="3 4" key="1">
    <citation type="submission" date="2016-10" db="EMBL/GenBank/DDBJ databases">
        <authorList>
            <person name="de Groot N.N."/>
        </authorList>
    </citation>
    <scope>NUCLEOTIDE SEQUENCE [LARGE SCALE GENOMIC DNA]</scope>
    <source>
        <strain evidence="3 4">DSM 26130</strain>
    </source>
</reference>
<evidence type="ECO:0000313" key="3">
    <source>
        <dbReference type="EMBL" id="SFE09282.1"/>
    </source>
</evidence>
<dbReference type="PANTHER" id="PTHR36459">
    <property type="entry name" value="ORF"/>
    <property type="match status" value="1"/>
</dbReference>
<dbReference type="Proteomes" id="UP000198598">
    <property type="component" value="Unassembled WGS sequence"/>
</dbReference>
<feature type="domain" description="Fatty acid desaturase" evidence="2">
    <location>
        <begin position="144"/>
        <end position="342"/>
    </location>
</feature>
<evidence type="ECO:0000256" key="1">
    <source>
        <dbReference type="SAM" id="Phobius"/>
    </source>
</evidence>
<keyword evidence="1" id="KW-0812">Transmembrane</keyword>
<keyword evidence="1" id="KW-1133">Transmembrane helix</keyword>
<feature type="transmembrane region" description="Helical" evidence="1">
    <location>
        <begin position="213"/>
        <end position="229"/>
    </location>
</feature>
<accession>A0A1I1XPM9</accession>
<dbReference type="GO" id="GO:0006629">
    <property type="term" value="P:lipid metabolic process"/>
    <property type="evidence" value="ECO:0007669"/>
    <property type="project" value="InterPro"/>
</dbReference>
<dbReference type="STRING" id="662367.SAMN05216167_11073"/>
<dbReference type="PANTHER" id="PTHR36459:SF1">
    <property type="entry name" value="FATTY ACID DESATURASE DOMAIN-CONTAINING PROTEIN-RELATED"/>
    <property type="match status" value="1"/>
</dbReference>
<evidence type="ECO:0000313" key="4">
    <source>
        <dbReference type="Proteomes" id="UP000198598"/>
    </source>
</evidence>
<gene>
    <name evidence="3" type="ORF">SAMN05216167_11073</name>
</gene>
<protein>
    <submittedName>
        <fullName evidence="3">Fatty acid desaturase</fullName>
    </submittedName>
</protein>
<dbReference type="EMBL" id="FOLQ01000010">
    <property type="protein sequence ID" value="SFE09282.1"/>
    <property type="molecule type" value="Genomic_DNA"/>
</dbReference>
<proteinExistence type="predicted"/>
<dbReference type="Pfam" id="PF00487">
    <property type="entry name" value="FA_desaturase"/>
    <property type="match status" value="1"/>
</dbReference>